<dbReference type="VEuPathDB" id="FungiDB:ASPSYDRAFT_152762"/>
<evidence type="ECO:0000313" key="9">
    <source>
        <dbReference type="EMBL" id="OJJ57959.1"/>
    </source>
</evidence>
<organism evidence="9 10">
    <name type="scientific">Aspergillus sydowii CBS 593.65</name>
    <dbReference type="NCBI Taxonomy" id="1036612"/>
    <lineage>
        <taxon>Eukaryota</taxon>
        <taxon>Fungi</taxon>
        <taxon>Dikarya</taxon>
        <taxon>Ascomycota</taxon>
        <taxon>Pezizomycotina</taxon>
        <taxon>Eurotiomycetes</taxon>
        <taxon>Eurotiomycetidae</taxon>
        <taxon>Eurotiales</taxon>
        <taxon>Aspergillaceae</taxon>
        <taxon>Aspergillus</taxon>
        <taxon>Aspergillus subgen. Nidulantes</taxon>
    </lineage>
</organism>
<name>A0A1L9TEV8_9EURO</name>
<dbReference type="SMART" id="SM00066">
    <property type="entry name" value="GAL4"/>
    <property type="match status" value="1"/>
</dbReference>
<accession>A0A1L9TEV8</accession>
<feature type="region of interest" description="Disordered" evidence="7">
    <location>
        <begin position="187"/>
        <end position="222"/>
    </location>
</feature>
<evidence type="ECO:0000256" key="5">
    <source>
        <dbReference type="ARBA" id="ARBA00023242"/>
    </source>
</evidence>
<dbReference type="CDD" id="cd12148">
    <property type="entry name" value="fungal_TF_MHR"/>
    <property type="match status" value="1"/>
</dbReference>
<proteinExistence type="predicted"/>
<reference evidence="10" key="1">
    <citation type="journal article" date="2017" name="Genome Biol.">
        <title>Comparative genomics reveals high biological diversity and specific adaptations in the industrially and medically important fungal genus Aspergillus.</title>
        <authorList>
            <person name="de Vries R.P."/>
            <person name="Riley R."/>
            <person name="Wiebenga A."/>
            <person name="Aguilar-Osorio G."/>
            <person name="Amillis S."/>
            <person name="Uchima C.A."/>
            <person name="Anderluh G."/>
            <person name="Asadollahi M."/>
            <person name="Askin M."/>
            <person name="Barry K."/>
            <person name="Battaglia E."/>
            <person name="Bayram O."/>
            <person name="Benocci T."/>
            <person name="Braus-Stromeyer S.A."/>
            <person name="Caldana C."/>
            <person name="Canovas D."/>
            <person name="Cerqueira G.C."/>
            <person name="Chen F."/>
            <person name="Chen W."/>
            <person name="Choi C."/>
            <person name="Clum A."/>
            <person name="Dos Santos R.A."/>
            <person name="Damasio A.R."/>
            <person name="Diallinas G."/>
            <person name="Emri T."/>
            <person name="Fekete E."/>
            <person name="Flipphi M."/>
            <person name="Freyberg S."/>
            <person name="Gallo A."/>
            <person name="Gournas C."/>
            <person name="Habgood R."/>
            <person name="Hainaut M."/>
            <person name="Harispe M.L."/>
            <person name="Henrissat B."/>
            <person name="Hilden K.S."/>
            <person name="Hope R."/>
            <person name="Hossain A."/>
            <person name="Karabika E."/>
            <person name="Karaffa L."/>
            <person name="Karanyi Z."/>
            <person name="Krasevec N."/>
            <person name="Kuo A."/>
            <person name="Kusch H."/>
            <person name="LaButti K."/>
            <person name="Lagendijk E.L."/>
            <person name="Lapidus A."/>
            <person name="Levasseur A."/>
            <person name="Lindquist E."/>
            <person name="Lipzen A."/>
            <person name="Logrieco A.F."/>
            <person name="MacCabe A."/>
            <person name="Maekelae M.R."/>
            <person name="Malavazi I."/>
            <person name="Melin P."/>
            <person name="Meyer V."/>
            <person name="Mielnichuk N."/>
            <person name="Miskei M."/>
            <person name="Molnar A.P."/>
            <person name="Mule G."/>
            <person name="Ngan C.Y."/>
            <person name="Orejas M."/>
            <person name="Orosz E."/>
            <person name="Ouedraogo J.P."/>
            <person name="Overkamp K.M."/>
            <person name="Park H.-S."/>
            <person name="Perrone G."/>
            <person name="Piumi F."/>
            <person name="Punt P.J."/>
            <person name="Ram A.F."/>
            <person name="Ramon A."/>
            <person name="Rauscher S."/>
            <person name="Record E."/>
            <person name="Riano-Pachon D.M."/>
            <person name="Robert V."/>
            <person name="Roehrig J."/>
            <person name="Ruller R."/>
            <person name="Salamov A."/>
            <person name="Salih N.S."/>
            <person name="Samson R.A."/>
            <person name="Sandor E."/>
            <person name="Sanguinetti M."/>
            <person name="Schuetze T."/>
            <person name="Sepcic K."/>
            <person name="Shelest E."/>
            <person name="Sherlock G."/>
            <person name="Sophianopoulou V."/>
            <person name="Squina F.M."/>
            <person name="Sun H."/>
            <person name="Susca A."/>
            <person name="Todd R.B."/>
            <person name="Tsang A."/>
            <person name="Unkles S.E."/>
            <person name="van de Wiele N."/>
            <person name="van Rossen-Uffink D."/>
            <person name="Oliveira J.V."/>
            <person name="Vesth T.C."/>
            <person name="Visser J."/>
            <person name="Yu J.-H."/>
            <person name="Zhou M."/>
            <person name="Andersen M.R."/>
            <person name="Archer D.B."/>
            <person name="Baker S.E."/>
            <person name="Benoit I."/>
            <person name="Brakhage A.A."/>
            <person name="Braus G.H."/>
            <person name="Fischer R."/>
            <person name="Frisvad J.C."/>
            <person name="Goldman G.H."/>
            <person name="Houbraken J."/>
            <person name="Oakley B."/>
            <person name="Pocsi I."/>
            <person name="Scazzocchio C."/>
            <person name="Seiboth B."/>
            <person name="vanKuyk P.A."/>
            <person name="Wortman J."/>
            <person name="Dyer P.S."/>
            <person name="Grigoriev I.V."/>
        </authorList>
    </citation>
    <scope>NUCLEOTIDE SEQUENCE [LARGE SCALE GENOMIC DNA]</scope>
    <source>
        <strain evidence="10">CBS 593.65</strain>
    </source>
</reference>
<evidence type="ECO:0000256" key="4">
    <source>
        <dbReference type="ARBA" id="ARBA00023163"/>
    </source>
</evidence>
<feature type="domain" description="Zn(2)-C6 fungal-type" evidence="8">
    <location>
        <begin position="91"/>
        <end position="121"/>
    </location>
</feature>
<keyword evidence="6" id="KW-0175">Coiled coil</keyword>
<gene>
    <name evidence="9" type="ORF">ASPSYDRAFT_152762</name>
</gene>
<dbReference type="InterPro" id="IPR053230">
    <property type="entry name" value="Trans_reg_galc"/>
</dbReference>
<dbReference type="Pfam" id="PF04082">
    <property type="entry name" value="Fungal_trans"/>
    <property type="match status" value="1"/>
</dbReference>
<evidence type="ECO:0000256" key="1">
    <source>
        <dbReference type="ARBA" id="ARBA00022723"/>
    </source>
</evidence>
<feature type="region of interest" description="Disordered" evidence="7">
    <location>
        <begin position="1"/>
        <end position="58"/>
    </location>
</feature>
<dbReference type="GeneID" id="63758298"/>
<feature type="compositionally biased region" description="Polar residues" evidence="7">
    <location>
        <begin position="7"/>
        <end position="20"/>
    </location>
</feature>
<dbReference type="PROSITE" id="PS00463">
    <property type="entry name" value="ZN2_CY6_FUNGAL_1"/>
    <property type="match status" value="1"/>
</dbReference>
<dbReference type="PROSITE" id="PS50048">
    <property type="entry name" value="ZN2_CY6_FUNGAL_2"/>
    <property type="match status" value="1"/>
</dbReference>
<keyword evidence="5" id="KW-0539">Nucleus</keyword>
<feature type="compositionally biased region" description="Basic and acidic residues" evidence="7">
    <location>
        <begin position="21"/>
        <end position="32"/>
    </location>
</feature>
<dbReference type="CDD" id="cd00067">
    <property type="entry name" value="GAL4"/>
    <property type="match status" value="1"/>
</dbReference>
<evidence type="ECO:0000256" key="3">
    <source>
        <dbReference type="ARBA" id="ARBA00023125"/>
    </source>
</evidence>
<evidence type="ECO:0000256" key="7">
    <source>
        <dbReference type="SAM" id="MobiDB-lite"/>
    </source>
</evidence>
<dbReference type="SMART" id="SM00906">
    <property type="entry name" value="Fungal_trans"/>
    <property type="match status" value="1"/>
</dbReference>
<dbReference type="RefSeq" id="XP_040701765.1">
    <property type="nucleotide sequence ID" value="XM_040842225.1"/>
</dbReference>
<dbReference type="InterPro" id="IPR007219">
    <property type="entry name" value="XnlR_reg_dom"/>
</dbReference>
<protein>
    <recommendedName>
        <fullName evidence="8">Zn(2)-C6 fungal-type domain-containing protein</fullName>
    </recommendedName>
</protein>
<sequence>MGRKRQQNQNYSPSGEGSKSQTEEGLSKESKPHSAPATPKGPPIWGAPASREAKRSKSTPFLEDGAAARKVAIPRQPQANIPRYSRRVPRACESCRTRKTKCSGDTPACRQCRELEVTCQYPVGWKEKMKSDVDRLTAELQRYENFVNDLRTSAENHTADWIKGLIDKHANFQHNMIPLAKHGLRGDNSFGNHSSQLSTPQNKVNGDDGSSSSSIGSLSAIDRVEEDLNRTKHTRATGHMGKSSEISWMQRLHKEAEQRARGDPGALDSTTDEEGAASRRFSLHSLNYRLDDLEISVPEPVQLYSMPSRHLAHRLFDDYLKTVHPFFPIISKPLFRAQFQTLFDSSARYSVARPGNKWLSILNTVFAIAAKRAHLVYAPWRGEENDHLVYLARARQLSMNGEDLFNHPDLQQVQVEGLIAFYLLASDQINRAWRISALALRSAVTLGINLKIDTPKTPNIAKEARYRVWWCLYNLEHMLGIMTGRAIYSLDGGYATPLPLPFEEEQLQEDPEAVKFLNDPHARDAQVSILMASTGIRRTGNKDGIQKCRSSDRTWLRNMPSNSGLCYLYYCDLTVITQEIVTKVFSTNSVSLMWSEIEARLDKLKARIDIWHSNLPAALDFTQNEANDDPDQLRYKLFLAFHYYDARITLGRPCLSRRDSRLSNPPQTFSHMMAIITLNSASEMLDLIPDDPNVLQLYKLCPWWCILRYLMQAATVILLELSFGSVHMPEEEEKLVKLSKKCIRWLHAMSERSIGSKRAWQLCDSIYRKLASAMKYKTDDIPSQPKEQYITTEEGTSTIPNFFEPAAVSSGPRDYINLNIEEEDTPMFGPRPSPEEDIWTSYFNLPAADLMPFMQGNSHVPDDTYSPYDPFGGEFMRSLFSSSEEENIEPN</sequence>
<evidence type="ECO:0000256" key="2">
    <source>
        <dbReference type="ARBA" id="ARBA00023015"/>
    </source>
</evidence>
<dbReference type="Gene3D" id="4.10.240.10">
    <property type="entry name" value="Zn(2)-C6 fungal-type DNA-binding domain"/>
    <property type="match status" value="1"/>
</dbReference>
<dbReference type="InterPro" id="IPR036864">
    <property type="entry name" value="Zn2-C6_fun-type_DNA-bd_sf"/>
</dbReference>
<dbReference type="GO" id="GO:0000981">
    <property type="term" value="F:DNA-binding transcription factor activity, RNA polymerase II-specific"/>
    <property type="evidence" value="ECO:0007669"/>
    <property type="project" value="InterPro"/>
</dbReference>
<feature type="region of interest" description="Disordered" evidence="7">
    <location>
        <begin position="252"/>
        <end position="275"/>
    </location>
</feature>
<dbReference type="PANTHER" id="PTHR47654:SF3">
    <property type="entry name" value="ZN(II)2CYS6 TRANSCRIPTION FACTOR (EUROFUNG)"/>
    <property type="match status" value="1"/>
</dbReference>
<dbReference type="OrthoDB" id="5296287at2759"/>
<feature type="coiled-coil region" evidence="6">
    <location>
        <begin position="126"/>
        <end position="153"/>
    </location>
</feature>
<feature type="compositionally biased region" description="Basic and acidic residues" evidence="7">
    <location>
        <begin position="252"/>
        <end position="262"/>
    </location>
</feature>
<keyword evidence="4" id="KW-0804">Transcription</keyword>
<dbReference type="EMBL" id="KV878587">
    <property type="protein sequence ID" value="OJJ57959.1"/>
    <property type="molecule type" value="Genomic_DNA"/>
</dbReference>
<evidence type="ECO:0000256" key="6">
    <source>
        <dbReference type="SAM" id="Coils"/>
    </source>
</evidence>
<dbReference type="Proteomes" id="UP000184356">
    <property type="component" value="Unassembled WGS sequence"/>
</dbReference>
<dbReference type="GO" id="GO:0003677">
    <property type="term" value="F:DNA binding"/>
    <property type="evidence" value="ECO:0007669"/>
    <property type="project" value="UniProtKB-KW"/>
</dbReference>
<dbReference type="AlphaFoldDB" id="A0A1L9TEV8"/>
<evidence type="ECO:0000313" key="10">
    <source>
        <dbReference type="Proteomes" id="UP000184356"/>
    </source>
</evidence>
<keyword evidence="10" id="KW-1185">Reference proteome</keyword>
<keyword evidence="3" id="KW-0238">DNA-binding</keyword>
<dbReference type="Pfam" id="PF00172">
    <property type="entry name" value="Zn_clus"/>
    <property type="match status" value="1"/>
</dbReference>
<dbReference type="InterPro" id="IPR001138">
    <property type="entry name" value="Zn2Cys6_DnaBD"/>
</dbReference>
<dbReference type="GO" id="GO:0008270">
    <property type="term" value="F:zinc ion binding"/>
    <property type="evidence" value="ECO:0007669"/>
    <property type="project" value="InterPro"/>
</dbReference>
<keyword evidence="1" id="KW-0479">Metal-binding</keyword>
<evidence type="ECO:0000259" key="8">
    <source>
        <dbReference type="PROSITE" id="PS50048"/>
    </source>
</evidence>
<keyword evidence="2" id="KW-0805">Transcription regulation</keyword>
<dbReference type="PANTHER" id="PTHR47654">
    <property type="entry name" value="ZN(II)2CYS6 TRANSCRIPTION FACTOR (EUROFUNG)-RELATED"/>
    <property type="match status" value="1"/>
</dbReference>
<feature type="compositionally biased region" description="Low complexity" evidence="7">
    <location>
        <begin position="207"/>
        <end position="221"/>
    </location>
</feature>
<dbReference type="GO" id="GO:0006351">
    <property type="term" value="P:DNA-templated transcription"/>
    <property type="evidence" value="ECO:0007669"/>
    <property type="project" value="InterPro"/>
</dbReference>
<feature type="compositionally biased region" description="Polar residues" evidence="7">
    <location>
        <begin position="189"/>
        <end position="204"/>
    </location>
</feature>
<dbReference type="SUPFAM" id="SSF57701">
    <property type="entry name" value="Zn2/Cys6 DNA-binding domain"/>
    <property type="match status" value="1"/>
</dbReference>